<sequence>MRYIASIFWAILISFVLSYVLSSMAGASLDLVATFIAAAIISIFIFILGDGLLREEKEQ</sequence>
<keyword evidence="1" id="KW-1133">Transmembrane helix</keyword>
<evidence type="ECO:0008006" key="4">
    <source>
        <dbReference type="Google" id="ProtNLM"/>
    </source>
</evidence>
<accession>A0A919X4J1</accession>
<dbReference type="Proteomes" id="UP000676917">
    <property type="component" value="Unassembled WGS sequence"/>
</dbReference>
<evidence type="ECO:0000256" key="1">
    <source>
        <dbReference type="SAM" id="Phobius"/>
    </source>
</evidence>
<keyword evidence="3" id="KW-1185">Reference proteome</keyword>
<comment type="caution">
    <text evidence="2">The sequence shown here is derived from an EMBL/GenBank/DDBJ whole genome shotgun (WGS) entry which is preliminary data.</text>
</comment>
<dbReference type="Pfam" id="PF11151">
    <property type="entry name" value="DUF2929"/>
    <property type="match status" value="1"/>
</dbReference>
<dbReference type="AlphaFoldDB" id="A0A919X4J1"/>
<dbReference type="InterPro" id="IPR021324">
    <property type="entry name" value="DUF2929"/>
</dbReference>
<organism evidence="2 3">
    <name type="scientific">Ornithinibacillus bavariensis</name>
    <dbReference type="NCBI Taxonomy" id="545502"/>
    <lineage>
        <taxon>Bacteria</taxon>
        <taxon>Bacillati</taxon>
        <taxon>Bacillota</taxon>
        <taxon>Bacilli</taxon>
        <taxon>Bacillales</taxon>
        <taxon>Bacillaceae</taxon>
        <taxon>Ornithinibacillus</taxon>
    </lineage>
</organism>
<reference evidence="2" key="1">
    <citation type="submission" date="2021-03" db="EMBL/GenBank/DDBJ databases">
        <title>Antimicrobial resistance genes in bacteria isolated from Japanese honey, and their potential for conferring macrolide and lincosamide resistance in the American foulbrood pathogen Paenibacillus larvae.</title>
        <authorList>
            <person name="Okamoto M."/>
            <person name="Kumagai M."/>
            <person name="Kanamori H."/>
            <person name="Takamatsu D."/>
        </authorList>
    </citation>
    <scope>NUCLEOTIDE SEQUENCE</scope>
    <source>
        <strain evidence="2">J43TS3</strain>
    </source>
</reference>
<proteinExistence type="predicted"/>
<keyword evidence="1" id="KW-0472">Membrane</keyword>
<dbReference type="EMBL" id="BORP01000001">
    <property type="protein sequence ID" value="GIO25742.1"/>
    <property type="molecule type" value="Genomic_DNA"/>
</dbReference>
<protein>
    <recommendedName>
        <fullName evidence="4">DUF2929 family protein</fullName>
    </recommendedName>
</protein>
<keyword evidence="1" id="KW-0812">Transmembrane</keyword>
<evidence type="ECO:0000313" key="3">
    <source>
        <dbReference type="Proteomes" id="UP000676917"/>
    </source>
</evidence>
<dbReference type="RefSeq" id="WP_212919266.1">
    <property type="nucleotide sequence ID" value="NZ_BORP01000001.1"/>
</dbReference>
<feature type="transmembrane region" description="Helical" evidence="1">
    <location>
        <begin position="32"/>
        <end position="53"/>
    </location>
</feature>
<evidence type="ECO:0000313" key="2">
    <source>
        <dbReference type="EMBL" id="GIO25742.1"/>
    </source>
</evidence>
<gene>
    <name evidence="2" type="ORF">J43TS3_03530</name>
</gene>
<name>A0A919X4J1_9BACI</name>